<dbReference type="RefSeq" id="WP_206682311.1">
    <property type="nucleotide sequence ID" value="NZ_JAALDM010000221.1"/>
</dbReference>
<keyword evidence="1" id="KW-0812">Transmembrane</keyword>
<feature type="transmembrane region" description="Helical" evidence="1">
    <location>
        <begin position="154"/>
        <end position="177"/>
    </location>
</feature>
<dbReference type="InterPro" id="IPR012867">
    <property type="entry name" value="DUF1648"/>
</dbReference>
<keyword evidence="1" id="KW-0472">Membrane</keyword>
<keyword evidence="1" id="KW-1133">Transmembrane helix</keyword>
<dbReference type="EMBL" id="JBHMDY010000006">
    <property type="protein sequence ID" value="MFB9260498.1"/>
    <property type="molecule type" value="Genomic_DNA"/>
</dbReference>
<evidence type="ECO:0000256" key="1">
    <source>
        <dbReference type="SAM" id="Phobius"/>
    </source>
</evidence>
<evidence type="ECO:0000313" key="3">
    <source>
        <dbReference type="EMBL" id="MFB9260498.1"/>
    </source>
</evidence>
<organism evidence="3 4">
    <name type="scientific">Dietzia aerolata</name>
    <dbReference type="NCBI Taxonomy" id="595984"/>
    <lineage>
        <taxon>Bacteria</taxon>
        <taxon>Bacillati</taxon>
        <taxon>Actinomycetota</taxon>
        <taxon>Actinomycetes</taxon>
        <taxon>Mycobacteriales</taxon>
        <taxon>Dietziaceae</taxon>
        <taxon>Dietzia</taxon>
    </lineage>
</organism>
<accession>A0ABV5JRY4</accession>
<gene>
    <name evidence="3" type="ORF">ACFFVD_11855</name>
</gene>
<dbReference type="Proteomes" id="UP001589700">
    <property type="component" value="Unassembled WGS sequence"/>
</dbReference>
<name>A0ABV5JRY4_9ACTN</name>
<evidence type="ECO:0000313" key="4">
    <source>
        <dbReference type="Proteomes" id="UP001589700"/>
    </source>
</evidence>
<keyword evidence="4" id="KW-1185">Reference proteome</keyword>
<proteinExistence type="predicted"/>
<feature type="transmembrane region" description="Helical" evidence="1">
    <location>
        <begin position="21"/>
        <end position="38"/>
    </location>
</feature>
<sequence length="187" mass="19422">MKQQRPAPDYATGPVTRGLRLASLLGVVALTVYVLVRYPSLPEVVPVHFNFSGAADGFGSRSSMLWLAGVMLAISVLMAWLSTKPNALNYPGDITEANAQRIYREGERMMVWVLVSVAVLYLGIVLQTFAGVGADAGADPGAGAGERAGSGAGQTLLVVGLVGMLASTLVGIARLVIADTPPKQPGT</sequence>
<comment type="caution">
    <text evidence="3">The sequence shown here is derived from an EMBL/GenBank/DDBJ whole genome shotgun (WGS) entry which is preliminary data.</text>
</comment>
<reference evidence="3 4" key="1">
    <citation type="submission" date="2024-09" db="EMBL/GenBank/DDBJ databases">
        <authorList>
            <person name="Sun Q."/>
            <person name="Mori K."/>
        </authorList>
    </citation>
    <scope>NUCLEOTIDE SEQUENCE [LARGE SCALE GENOMIC DNA]</scope>
    <source>
        <strain evidence="3 4">CCM 7659</strain>
    </source>
</reference>
<feature type="domain" description="DUF1648" evidence="2">
    <location>
        <begin position="27"/>
        <end position="71"/>
    </location>
</feature>
<protein>
    <submittedName>
        <fullName evidence="3">DUF1648 domain-containing protein</fullName>
    </submittedName>
</protein>
<feature type="transmembrane region" description="Helical" evidence="1">
    <location>
        <begin position="58"/>
        <end position="81"/>
    </location>
</feature>
<feature type="transmembrane region" description="Helical" evidence="1">
    <location>
        <begin position="111"/>
        <end position="134"/>
    </location>
</feature>
<evidence type="ECO:0000259" key="2">
    <source>
        <dbReference type="Pfam" id="PF07853"/>
    </source>
</evidence>
<dbReference type="Pfam" id="PF07853">
    <property type="entry name" value="DUF1648"/>
    <property type="match status" value="1"/>
</dbReference>